<evidence type="ECO:0000256" key="2">
    <source>
        <dbReference type="SAM" id="SignalP"/>
    </source>
</evidence>
<evidence type="ECO:0000256" key="1">
    <source>
        <dbReference type="SAM" id="MobiDB-lite"/>
    </source>
</evidence>
<evidence type="ECO:0008006" key="5">
    <source>
        <dbReference type="Google" id="ProtNLM"/>
    </source>
</evidence>
<evidence type="ECO:0000313" key="3">
    <source>
        <dbReference type="EMBL" id="PHT90470.1"/>
    </source>
</evidence>
<dbReference type="AlphaFoldDB" id="A0A2G3A8E6"/>
<comment type="caution">
    <text evidence="3">The sequence shown here is derived from an EMBL/GenBank/DDBJ whole genome shotgun (WGS) entry which is preliminary data.</text>
</comment>
<organism evidence="3 4">
    <name type="scientific">Capsicum annuum</name>
    <name type="common">Capsicum pepper</name>
    <dbReference type="NCBI Taxonomy" id="4072"/>
    <lineage>
        <taxon>Eukaryota</taxon>
        <taxon>Viridiplantae</taxon>
        <taxon>Streptophyta</taxon>
        <taxon>Embryophyta</taxon>
        <taxon>Tracheophyta</taxon>
        <taxon>Spermatophyta</taxon>
        <taxon>Magnoliopsida</taxon>
        <taxon>eudicotyledons</taxon>
        <taxon>Gunneridae</taxon>
        <taxon>Pentapetalae</taxon>
        <taxon>asterids</taxon>
        <taxon>lamiids</taxon>
        <taxon>Solanales</taxon>
        <taxon>Solanaceae</taxon>
        <taxon>Solanoideae</taxon>
        <taxon>Capsiceae</taxon>
        <taxon>Capsicum</taxon>
    </lineage>
</organism>
<feature type="signal peptide" evidence="2">
    <location>
        <begin position="1"/>
        <end position="22"/>
    </location>
</feature>
<proteinExistence type="predicted"/>
<name>A0A2G3A8E6_CAPAN</name>
<dbReference type="Proteomes" id="UP000222542">
    <property type="component" value="Unassembled WGS sequence"/>
</dbReference>
<protein>
    <recommendedName>
        <fullName evidence="5">Secreted protein</fullName>
    </recommendedName>
</protein>
<dbReference type="STRING" id="4072.A0A2G3A8E6"/>
<feature type="region of interest" description="Disordered" evidence="1">
    <location>
        <begin position="74"/>
        <end position="97"/>
    </location>
</feature>
<keyword evidence="4" id="KW-1185">Reference proteome</keyword>
<reference evidence="3 4" key="1">
    <citation type="journal article" date="2014" name="Nat. Genet.">
        <title>Genome sequence of the hot pepper provides insights into the evolution of pungency in Capsicum species.</title>
        <authorList>
            <person name="Kim S."/>
            <person name="Park M."/>
            <person name="Yeom S.I."/>
            <person name="Kim Y.M."/>
            <person name="Lee J.M."/>
            <person name="Lee H.A."/>
            <person name="Seo E."/>
            <person name="Choi J."/>
            <person name="Cheong K."/>
            <person name="Kim K.T."/>
            <person name="Jung K."/>
            <person name="Lee G.W."/>
            <person name="Oh S.K."/>
            <person name="Bae C."/>
            <person name="Kim S.B."/>
            <person name="Lee H.Y."/>
            <person name="Kim S.Y."/>
            <person name="Kim M.S."/>
            <person name="Kang B.C."/>
            <person name="Jo Y.D."/>
            <person name="Yang H.B."/>
            <person name="Jeong H.J."/>
            <person name="Kang W.H."/>
            <person name="Kwon J.K."/>
            <person name="Shin C."/>
            <person name="Lim J.Y."/>
            <person name="Park J.H."/>
            <person name="Huh J.H."/>
            <person name="Kim J.S."/>
            <person name="Kim B.D."/>
            <person name="Cohen O."/>
            <person name="Paran I."/>
            <person name="Suh M.C."/>
            <person name="Lee S.B."/>
            <person name="Kim Y.K."/>
            <person name="Shin Y."/>
            <person name="Noh S.J."/>
            <person name="Park J."/>
            <person name="Seo Y.S."/>
            <person name="Kwon S.Y."/>
            <person name="Kim H.A."/>
            <person name="Park J.M."/>
            <person name="Kim H.J."/>
            <person name="Choi S.B."/>
            <person name="Bosland P.W."/>
            <person name="Reeves G."/>
            <person name="Jo S.H."/>
            <person name="Lee B.W."/>
            <person name="Cho H.T."/>
            <person name="Choi H.S."/>
            <person name="Lee M.S."/>
            <person name="Yu Y."/>
            <person name="Do Choi Y."/>
            <person name="Park B.S."/>
            <person name="van Deynze A."/>
            <person name="Ashrafi H."/>
            <person name="Hill T."/>
            <person name="Kim W.T."/>
            <person name="Pai H.S."/>
            <person name="Ahn H.K."/>
            <person name="Yeam I."/>
            <person name="Giovannoni J.J."/>
            <person name="Rose J.K."/>
            <person name="Sorensen I."/>
            <person name="Lee S.J."/>
            <person name="Kim R.W."/>
            <person name="Choi I.Y."/>
            <person name="Choi B.S."/>
            <person name="Lim J.S."/>
            <person name="Lee Y.H."/>
            <person name="Choi D."/>
        </authorList>
    </citation>
    <scope>NUCLEOTIDE SEQUENCE [LARGE SCALE GENOMIC DNA]</scope>
    <source>
        <strain evidence="4">cv. CM334</strain>
    </source>
</reference>
<reference evidence="3 4" key="2">
    <citation type="journal article" date="2017" name="Genome Biol.">
        <title>New reference genome sequences of hot pepper reveal the massive evolution of plant disease-resistance genes by retroduplication.</title>
        <authorList>
            <person name="Kim S."/>
            <person name="Park J."/>
            <person name="Yeom S.I."/>
            <person name="Kim Y.M."/>
            <person name="Seo E."/>
            <person name="Kim K.T."/>
            <person name="Kim M.S."/>
            <person name="Lee J.M."/>
            <person name="Cheong K."/>
            <person name="Shin H.S."/>
            <person name="Kim S.B."/>
            <person name="Han K."/>
            <person name="Lee J."/>
            <person name="Park M."/>
            <person name="Lee H.A."/>
            <person name="Lee H.Y."/>
            <person name="Lee Y."/>
            <person name="Oh S."/>
            <person name="Lee J.H."/>
            <person name="Choi E."/>
            <person name="Choi E."/>
            <person name="Lee S.E."/>
            <person name="Jeon J."/>
            <person name="Kim H."/>
            <person name="Choi G."/>
            <person name="Song H."/>
            <person name="Lee J."/>
            <person name="Lee S.C."/>
            <person name="Kwon J.K."/>
            <person name="Lee H.Y."/>
            <person name="Koo N."/>
            <person name="Hong Y."/>
            <person name="Kim R.W."/>
            <person name="Kang W.H."/>
            <person name="Huh J.H."/>
            <person name="Kang B.C."/>
            <person name="Yang T.J."/>
            <person name="Lee Y.H."/>
            <person name="Bennetzen J.L."/>
            <person name="Choi D."/>
        </authorList>
    </citation>
    <scope>NUCLEOTIDE SEQUENCE [LARGE SCALE GENOMIC DNA]</scope>
    <source>
        <strain evidence="4">cv. CM334</strain>
    </source>
</reference>
<evidence type="ECO:0000313" key="4">
    <source>
        <dbReference type="Proteomes" id="UP000222542"/>
    </source>
</evidence>
<dbReference type="EMBL" id="AYRZ02000002">
    <property type="protein sequence ID" value="PHT90470.1"/>
    <property type="molecule type" value="Genomic_DNA"/>
</dbReference>
<feature type="chain" id="PRO_5013740533" description="Secreted protein" evidence="2">
    <location>
        <begin position="23"/>
        <end position="163"/>
    </location>
</feature>
<keyword evidence="2" id="KW-0732">Signal</keyword>
<accession>A0A2G3A8E6</accession>
<dbReference type="Gramene" id="PHT90470">
    <property type="protein sequence ID" value="PHT90470"/>
    <property type="gene ID" value="T459_05583"/>
</dbReference>
<gene>
    <name evidence="3" type="ORF">T459_05583</name>
</gene>
<sequence>MSLRRRWFSQLMSLVFIWNVESQPNRNAILGVKNYCRPDLVLTGHQDNAEFAFAMGHSEPFVFSGVDQGDVKSPRYGASYPKPSAEGPTVQARADQGDAKFPGSGASNLKPFAEGPTVQARDISQGHDDTVKDIHHGASLKTDEFHLDCHRDAVLLVLSYYFH</sequence>